<comment type="caution">
    <text evidence="1">The sequence shown here is derived from an EMBL/GenBank/DDBJ whole genome shotgun (WGS) entry which is preliminary data.</text>
</comment>
<dbReference type="Pfam" id="PF07277">
    <property type="entry name" value="SapC"/>
    <property type="match status" value="1"/>
</dbReference>
<sequence length="240" mass="26596">MTSLVALNSDAHRNLKVEVKDQVALAEGHNLLPIFMAEFGPCSSECPVVFAKNNETGQIRPVIMTGFTPDENLLCENGKWLGRYLPGSLRPSALVAMPDKNNSEKLVICVDEDSKLVNTDLGERLFDDEGNQTEFLQHQSKLAAEVRAHGMQMLDFIDTLTELSLLKSNPISITPPSGQPFNVTGLYFVDEVALGELPAEKLAELRDKGYLRAIYASLVSLHRLDDLMQRRAKRSAQEAK</sequence>
<evidence type="ECO:0000313" key="1">
    <source>
        <dbReference type="EMBL" id="GGZ98035.1"/>
    </source>
</evidence>
<reference evidence="1" key="1">
    <citation type="journal article" date="2014" name="Int. J. Syst. Evol. Microbiol.">
        <title>Complete genome sequence of Corynebacterium casei LMG S-19264T (=DSM 44701T), isolated from a smear-ripened cheese.</title>
        <authorList>
            <consortium name="US DOE Joint Genome Institute (JGI-PGF)"/>
            <person name="Walter F."/>
            <person name="Albersmeier A."/>
            <person name="Kalinowski J."/>
            <person name="Ruckert C."/>
        </authorList>
    </citation>
    <scope>NUCLEOTIDE SEQUENCE</scope>
    <source>
        <strain evidence="1">KCTC 12711</strain>
    </source>
</reference>
<dbReference type="InterPro" id="IPR010836">
    <property type="entry name" value="SapC"/>
</dbReference>
<organism evidence="1 2">
    <name type="scientific">Arenicella chitinivorans</name>
    <dbReference type="NCBI Taxonomy" id="1329800"/>
    <lineage>
        <taxon>Bacteria</taxon>
        <taxon>Pseudomonadati</taxon>
        <taxon>Pseudomonadota</taxon>
        <taxon>Gammaproteobacteria</taxon>
        <taxon>Arenicellales</taxon>
        <taxon>Arenicellaceae</taxon>
        <taxon>Arenicella</taxon>
    </lineage>
</organism>
<dbReference type="Proteomes" id="UP000614811">
    <property type="component" value="Unassembled WGS sequence"/>
</dbReference>
<evidence type="ECO:0000313" key="2">
    <source>
        <dbReference type="Proteomes" id="UP000614811"/>
    </source>
</evidence>
<reference evidence="1" key="2">
    <citation type="submission" date="2020-09" db="EMBL/GenBank/DDBJ databases">
        <authorList>
            <person name="Sun Q."/>
            <person name="Kim S."/>
        </authorList>
    </citation>
    <scope>NUCLEOTIDE SEQUENCE</scope>
    <source>
        <strain evidence="1">KCTC 12711</strain>
    </source>
</reference>
<protein>
    <recommendedName>
        <fullName evidence="3">SapC protein</fullName>
    </recommendedName>
</protein>
<proteinExistence type="predicted"/>
<dbReference type="RefSeq" id="WP_189398235.1">
    <property type="nucleotide sequence ID" value="NZ_BMXA01000001.1"/>
</dbReference>
<name>A0A918VI45_9GAMM</name>
<evidence type="ECO:0008006" key="3">
    <source>
        <dbReference type="Google" id="ProtNLM"/>
    </source>
</evidence>
<keyword evidence="2" id="KW-1185">Reference proteome</keyword>
<dbReference type="EMBL" id="BMXA01000001">
    <property type="protein sequence ID" value="GGZ98035.1"/>
    <property type="molecule type" value="Genomic_DNA"/>
</dbReference>
<dbReference type="AlphaFoldDB" id="A0A918VI45"/>
<accession>A0A918VI45</accession>
<gene>
    <name evidence="1" type="ORF">GCM10008090_02970</name>
</gene>